<sequence>GAGTRLDGHRVEPPVAGAGPAALLGSVTTRYLPAATRQRVEAGATRLGGLVPGHHCAGREYLDLLTGQRQYVLFWRTMPWDHAPGTLLLREAGGVANRLDGSAYHPAEEGLGLLIAASPQVWTEVHDALLGELGH</sequence>
<dbReference type="Pfam" id="PF00459">
    <property type="entry name" value="Inositol_P"/>
    <property type="match status" value="1"/>
</dbReference>
<accession>A0ABY2DHE4</accession>
<dbReference type="EMBL" id="SMKE01000261">
    <property type="protein sequence ID" value="TDB96641.1"/>
    <property type="molecule type" value="Genomic_DNA"/>
</dbReference>
<proteinExistence type="predicted"/>
<gene>
    <name evidence="1" type="ORF">E1091_09120</name>
</gene>
<dbReference type="PRINTS" id="PR00377">
    <property type="entry name" value="IMPHPHTASES"/>
</dbReference>
<feature type="non-terminal residue" evidence="1">
    <location>
        <position position="1"/>
    </location>
</feature>
<keyword evidence="2" id="KW-1185">Reference proteome</keyword>
<dbReference type="Proteomes" id="UP000295626">
    <property type="component" value="Unassembled WGS sequence"/>
</dbReference>
<comment type="caution">
    <text evidence="1">The sequence shown here is derived from an EMBL/GenBank/DDBJ whole genome shotgun (WGS) entry which is preliminary data.</text>
</comment>
<protein>
    <submittedName>
        <fullName evidence="1">Inositol monophosphatase</fullName>
    </submittedName>
</protein>
<name>A0ABY2DHE4_9ACTN</name>
<dbReference type="Gene3D" id="3.40.190.80">
    <property type="match status" value="1"/>
</dbReference>
<organism evidence="1 2">
    <name type="scientific">Micromonospora fluostatini</name>
    <dbReference type="NCBI Taxonomy" id="1629071"/>
    <lineage>
        <taxon>Bacteria</taxon>
        <taxon>Bacillati</taxon>
        <taxon>Actinomycetota</taxon>
        <taxon>Actinomycetes</taxon>
        <taxon>Micromonosporales</taxon>
        <taxon>Micromonosporaceae</taxon>
        <taxon>Micromonospora</taxon>
    </lineage>
</organism>
<dbReference type="InterPro" id="IPR000760">
    <property type="entry name" value="Inositol_monophosphatase-like"/>
</dbReference>
<reference evidence="1 2" key="1">
    <citation type="submission" date="2019-02" db="EMBL/GenBank/DDBJ databases">
        <title>Draft genome sequences of novel Actinobacteria.</title>
        <authorList>
            <person name="Sahin N."/>
            <person name="Ay H."/>
            <person name="Saygin H."/>
        </authorList>
    </citation>
    <scope>NUCLEOTIDE SEQUENCE [LARGE SCALE GENOMIC DNA]</scope>
    <source>
        <strain evidence="1 2">JCM 30529</strain>
    </source>
</reference>
<evidence type="ECO:0000313" key="2">
    <source>
        <dbReference type="Proteomes" id="UP000295626"/>
    </source>
</evidence>
<dbReference type="SUPFAM" id="SSF56655">
    <property type="entry name" value="Carbohydrate phosphatase"/>
    <property type="match status" value="1"/>
</dbReference>
<evidence type="ECO:0000313" key="1">
    <source>
        <dbReference type="EMBL" id="TDB96641.1"/>
    </source>
</evidence>